<dbReference type="Pfam" id="PF01764">
    <property type="entry name" value="Lipase_3"/>
    <property type="match status" value="1"/>
</dbReference>
<keyword evidence="2" id="KW-0378">Hydrolase</keyword>
<feature type="domain" description="Fungal lipase-type" evidence="3">
    <location>
        <begin position="69"/>
        <end position="196"/>
    </location>
</feature>
<dbReference type="InterPro" id="IPR029058">
    <property type="entry name" value="AB_hydrolase_fold"/>
</dbReference>
<keyword evidence="1" id="KW-0732">Signal</keyword>
<dbReference type="Proteomes" id="UP000030816">
    <property type="component" value="Unassembled WGS sequence"/>
</dbReference>
<dbReference type="CDD" id="cd00519">
    <property type="entry name" value="Lipase_3"/>
    <property type="match status" value="1"/>
</dbReference>
<comment type="caution">
    <text evidence="4">The sequence shown here is derived from an EMBL/GenBank/DDBJ whole genome shotgun (WGS) entry which is preliminary data.</text>
</comment>
<accession>A0A0B2WTY4</accession>
<dbReference type="Gene3D" id="3.40.50.1820">
    <property type="entry name" value="alpha/beta hydrolase"/>
    <property type="match status" value="1"/>
</dbReference>
<evidence type="ECO:0000313" key="5">
    <source>
        <dbReference type="Proteomes" id="UP000030816"/>
    </source>
</evidence>
<evidence type="ECO:0000256" key="1">
    <source>
        <dbReference type="ARBA" id="ARBA00022729"/>
    </source>
</evidence>
<dbReference type="InterPro" id="IPR051299">
    <property type="entry name" value="AB_hydrolase_lip/est"/>
</dbReference>
<keyword evidence="5" id="KW-1185">Reference proteome</keyword>
<dbReference type="GO" id="GO:0006629">
    <property type="term" value="P:lipid metabolic process"/>
    <property type="evidence" value="ECO:0007669"/>
    <property type="project" value="InterPro"/>
</dbReference>
<proteinExistence type="predicted"/>
<sequence>MFLDPSVALTWEKLPPAYSRSLSTSTVSVFRLPCAGRLPDGIVQQHYVNNTDTDTQAMIFRLDPRKELVLAIPGTASIKDWDTDNDLRLVEYTDPKAWKSIQDEVERELASSLETHPDYTVTTVGHSLGGALSELAFGSLGPKPLNVTQVITHGAPRVGNMGFADYFDRLAGATDANPGISYRVTHWNDLVPHLYPFLLGSIHPRTEYFQSSDTPDAATTYRCYGYEAMDCAFGQQASLVSQAHLSYAAMKSSC</sequence>
<dbReference type="GeneID" id="63740124"/>
<dbReference type="GO" id="GO:0016787">
    <property type="term" value="F:hydrolase activity"/>
    <property type="evidence" value="ECO:0007669"/>
    <property type="project" value="UniProtKB-KW"/>
</dbReference>
<dbReference type="RefSeq" id="XP_040677446.1">
    <property type="nucleotide sequence ID" value="XM_040824467.1"/>
</dbReference>
<evidence type="ECO:0000313" key="4">
    <source>
        <dbReference type="EMBL" id="KHN96380.1"/>
    </source>
</evidence>
<reference evidence="4 5" key="1">
    <citation type="journal article" date="2014" name="Proc. Natl. Acad. Sci. U.S.A.">
        <title>Trajectory and genomic determinants of fungal-pathogen speciation and host adaptation.</title>
        <authorList>
            <person name="Hu X."/>
            <person name="Xiao G."/>
            <person name="Zheng P."/>
            <person name="Shang Y."/>
            <person name="Su Y."/>
            <person name="Zhang X."/>
            <person name="Liu X."/>
            <person name="Zhan S."/>
            <person name="St Leger R.J."/>
            <person name="Wang C."/>
        </authorList>
    </citation>
    <scope>NUCLEOTIDE SEQUENCE [LARGE SCALE GENOMIC DNA]</scope>
    <source>
        <strain evidence="4 5">ARSEF 1941</strain>
    </source>
</reference>
<dbReference type="HOGENOM" id="CLU_032957_1_1_1"/>
<dbReference type="OrthoDB" id="426718at2759"/>
<evidence type="ECO:0000259" key="3">
    <source>
        <dbReference type="Pfam" id="PF01764"/>
    </source>
</evidence>
<organism evidence="4 5">
    <name type="scientific">Metarhizium album (strain ARSEF 1941)</name>
    <dbReference type="NCBI Taxonomy" id="1081103"/>
    <lineage>
        <taxon>Eukaryota</taxon>
        <taxon>Fungi</taxon>
        <taxon>Dikarya</taxon>
        <taxon>Ascomycota</taxon>
        <taxon>Pezizomycotina</taxon>
        <taxon>Sordariomycetes</taxon>
        <taxon>Hypocreomycetidae</taxon>
        <taxon>Hypocreales</taxon>
        <taxon>Clavicipitaceae</taxon>
        <taxon>Metarhizium</taxon>
    </lineage>
</organism>
<dbReference type="AlphaFoldDB" id="A0A0B2WTY4"/>
<name>A0A0B2WTY4_METAS</name>
<dbReference type="STRING" id="1081103.A0A0B2WTY4"/>
<evidence type="ECO:0000256" key="2">
    <source>
        <dbReference type="ARBA" id="ARBA00022801"/>
    </source>
</evidence>
<protein>
    <submittedName>
        <fullName evidence="4">Lipase, class 3</fullName>
    </submittedName>
</protein>
<dbReference type="InterPro" id="IPR002921">
    <property type="entry name" value="Fungal_lipase-type"/>
</dbReference>
<dbReference type="SUPFAM" id="SSF53474">
    <property type="entry name" value="alpha/beta-Hydrolases"/>
    <property type="match status" value="1"/>
</dbReference>
<gene>
    <name evidence="4" type="ORF">MAM_05669</name>
</gene>
<dbReference type="PANTHER" id="PTHR46640">
    <property type="entry name" value="TRIACYLGLYCEROL LIPASE, PUTATIVE (AFU_ORTHOLOGUE AFUA_6G06510)-RELATED"/>
    <property type="match status" value="1"/>
</dbReference>
<dbReference type="EMBL" id="AZHE01000015">
    <property type="protein sequence ID" value="KHN96380.1"/>
    <property type="molecule type" value="Genomic_DNA"/>
</dbReference>
<dbReference type="PANTHER" id="PTHR46640:SF1">
    <property type="entry name" value="FUNGAL LIPASE-LIKE DOMAIN-CONTAINING PROTEIN-RELATED"/>
    <property type="match status" value="1"/>
</dbReference>